<dbReference type="Gene3D" id="2.40.50.140">
    <property type="entry name" value="Nucleic acid-binding proteins"/>
    <property type="match status" value="1"/>
</dbReference>
<name>A0A0W0R2P8_9GAMM</name>
<evidence type="ECO:0000313" key="2">
    <source>
        <dbReference type="EMBL" id="KTC65336.1"/>
    </source>
</evidence>
<dbReference type="STRING" id="45056.Lade_1358"/>
<dbReference type="GO" id="GO:0003676">
    <property type="term" value="F:nucleic acid binding"/>
    <property type="evidence" value="ECO:0007669"/>
    <property type="project" value="InterPro"/>
</dbReference>
<dbReference type="GO" id="GO:0005829">
    <property type="term" value="C:cytosol"/>
    <property type="evidence" value="ECO:0007669"/>
    <property type="project" value="UniProtKB-ARBA"/>
</dbReference>
<dbReference type="SUPFAM" id="SSF50249">
    <property type="entry name" value="Nucleic acid-binding proteins"/>
    <property type="match status" value="1"/>
</dbReference>
<dbReference type="Gene3D" id="6.20.370.130">
    <property type="match status" value="1"/>
</dbReference>
<dbReference type="EMBL" id="LR134433">
    <property type="protein sequence ID" value="VEH86013.1"/>
    <property type="molecule type" value="Genomic_DNA"/>
</dbReference>
<dbReference type="InterPro" id="IPR012340">
    <property type="entry name" value="NA-bd_OB-fold"/>
</dbReference>
<keyword evidence="4" id="KW-1185">Reference proteome</keyword>
<dbReference type="Proteomes" id="UP000281170">
    <property type="component" value="Plasmid 24"/>
</dbReference>
<dbReference type="InterPro" id="IPR050181">
    <property type="entry name" value="Cold_shock_domain"/>
</dbReference>
<accession>A0A0W0R2P8</accession>
<dbReference type="PROSITE" id="PS51857">
    <property type="entry name" value="CSD_2"/>
    <property type="match status" value="1"/>
</dbReference>
<dbReference type="InterPro" id="IPR011129">
    <property type="entry name" value="CSD"/>
</dbReference>
<protein>
    <submittedName>
        <fullName evidence="3">Cold shock domain-contain protein</fullName>
    </submittedName>
    <submittedName>
        <fullName evidence="2">Stress protein, member of the CspA-family</fullName>
    </submittedName>
</protein>
<dbReference type="EMBL" id="LNKA01000002">
    <property type="protein sequence ID" value="KTC65336.1"/>
    <property type="molecule type" value="Genomic_DNA"/>
</dbReference>
<dbReference type="SMART" id="SM00357">
    <property type="entry name" value="CSP"/>
    <property type="match status" value="1"/>
</dbReference>
<dbReference type="Pfam" id="PF00313">
    <property type="entry name" value="CSD"/>
    <property type="match status" value="1"/>
</dbReference>
<dbReference type="PRINTS" id="PR00050">
    <property type="entry name" value="COLDSHOCK"/>
</dbReference>
<keyword evidence="3" id="KW-0614">Plasmid</keyword>
<dbReference type="PANTHER" id="PTHR11544">
    <property type="entry name" value="COLD SHOCK DOMAIN CONTAINING PROTEINS"/>
    <property type="match status" value="1"/>
</dbReference>
<proteinExistence type="predicted"/>
<organism evidence="2 4">
    <name type="scientific">Legionella adelaidensis</name>
    <dbReference type="NCBI Taxonomy" id="45056"/>
    <lineage>
        <taxon>Bacteria</taxon>
        <taxon>Pseudomonadati</taxon>
        <taxon>Pseudomonadota</taxon>
        <taxon>Gammaproteobacteria</taxon>
        <taxon>Legionellales</taxon>
        <taxon>Legionellaceae</taxon>
        <taxon>Legionella</taxon>
    </lineage>
</organism>
<dbReference type="InterPro" id="IPR002059">
    <property type="entry name" value="CSP_DNA-bd"/>
</dbReference>
<evidence type="ECO:0000313" key="4">
    <source>
        <dbReference type="Proteomes" id="UP000054859"/>
    </source>
</evidence>
<dbReference type="AlphaFoldDB" id="A0A0W0R2P8"/>
<dbReference type="PATRIC" id="fig|45056.6.peg.1403"/>
<geneLocation type="plasmid" evidence="3 5">
    <name>24</name>
</geneLocation>
<reference evidence="2 4" key="1">
    <citation type="submission" date="2015-11" db="EMBL/GenBank/DDBJ databases">
        <title>Identification of large and diverse effector repertoires of 38 Legionella species.</title>
        <authorList>
            <person name="Burstein D."/>
            <person name="Amaro F."/>
            <person name="Zusman T."/>
            <person name="Lifshitz Z."/>
            <person name="Cohen O."/>
            <person name="Gilbert J.A."/>
            <person name="Pupko T."/>
            <person name="Shuman H.A."/>
            <person name="Segal G."/>
        </authorList>
    </citation>
    <scope>NUCLEOTIDE SEQUENCE [LARGE SCALE GENOMIC DNA]</scope>
    <source>
        <strain evidence="2 4">1762-AUS-E</strain>
    </source>
</reference>
<dbReference type="Proteomes" id="UP000054859">
    <property type="component" value="Unassembled WGS sequence"/>
</dbReference>
<dbReference type="KEGG" id="ladl:NCTC12735_01658"/>
<gene>
    <name evidence="2" type="primary">cspC_3</name>
    <name evidence="3" type="synonym">cspB</name>
    <name evidence="2" type="ORF">Lade_1358</name>
    <name evidence="3" type="ORF">NCTC12735_01658</name>
</gene>
<feature type="domain" description="CSD" evidence="1">
    <location>
        <begin position="28"/>
        <end position="91"/>
    </location>
</feature>
<sequence>MSLMSIIQKLKSLFSSKKVHKKSKNRQKMTGTIKFFDRKKRFGFIIAGKDEYFFHAAATRPKDFRSLQDGVAVKFNVIQGKKGPQAANIEIL</sequence>
<evidence type="ECO:0000313" key="5">
    <source>
        <dbReference type="Proteomes" id="UP000281170"/>
    </source>
</evidence>
<reference evidence="3 5" key="2">
    <citation type="submission" date="2018-12" db="EMBL/GenBank/DDBJ databases">
        <authorList>
            <consortium name="Pathogen Informatics"/>
        </authorList>
    </citation>
    <scope>NUCLEOTIDE SEQUENCE [LARGE SCALE GENOMIC DNA]</scope>
    <source>
        <strain evidence="3 5">NCTC12735</strain>
        <plasmid evidence="5">24</plasmid>
    </source>
</reference>
<evidence type="ECO:0000313" key="3">
    <source>
        <dbReference type="EMBL" id="VEH86013.1"/>
    </source>
</evidence>
<evidence type="ECO:0000259" key="1">
    <source>
        <dbReference type="PROSITE" id="PS51857"/>
    </source>
</evidence>